<dbReference type="SUPFAM" id="SSF53474">
    <property type="entry name" value="alpha/beta-Hydrolases"/>
    <property type="match status" value="1"/>
</dbReference>
<name>A0ABW1A5Q5_9ACTN</name>
<dbReference type="InterPro" id="IPR000073">
    <property type="entry name" value="AB_hydrolase_1"/>
</dbReference>
<dbReference type="PANTHER" id="PTHR43194:SF2">
    <property type="entry name" value="PEROXISOMAL MEMBRANE PROTEIN LPX1"/>
    <property type="match status" value="1"/>
</dbReference>
<feature type="domain" description="AB hydrolase-1" evidence="2">
    <location>
        <begin position="27"/>
        <end position="147"/>
    </location>
</feature>
<reference evidence="4" key="1">
    <citation type="journal article" date="2019" name="Int. J. Syst. Evol. Microbiol.">
        <title>The Global Catalogue of Microorganisms (GCM) 10K type strain sequencing project: providing services to taxonomists for standard genome sequencing and annotation.</title>
        <authorList>
            <consortium name="The Broad Institute Genomics Platform"/>
            <consortium name="The Broad Institute Genome Sequencing Center for Infectious Disease"/>
            <person name="Wu L."/>
            <person name="Ma J."/>
        </authorList>
    </citation>
    <scope>NUCLEOTIDE SEQUENCE [LARGE SCALE GENOMIC DNA]</scope>
    <source>
        <strain evidence="4">KCTC 42087</strain>
    </source>
</reference>
<dbReference type="InterPro" id="IPR029058">
    <property type="entry name" value="AB_hydrolase_fold"/>
</dbReference>
<feature type="region of interest" description="Disordered" evidence="1">
    <location>
        <begin position="269"/>
        <end position="288"/>
    </location>
</feature>
<evidence type="ECO:0000313" key="3">
    <source>
        <dbReference type="EMBL" id="MFC5750027.1"/>
    </source>
</evidence>
<protein>
    <submittedName>
        <fullName evidence="3">Alpha/beta fold hydrolase</fullName>
    </submittedName>
</protein>
<evidence type="ECO:0000259" key="2">
    <source>
        <dbReference type="Pfam" id="PF00561"/>
    </source>
</evidence>
<gene>
    <name evidence="3" type="ORF">ACFPZN_30740</name>
</gene>
<proteinExistence type="predicted"/>
<dbReference type="GO" id="GO:0016787">
    <property type="term" value="F:hydrolase activity"/>
    <property type="evidence" value="ECO:0007669"/>
    <property type="project" value="UniProtKB-KW"/>
</dbReference>
<dbReference type="EMBL" id="JBHSON010000048">
    <property type="protein sequence ID" value="MFC5750027.1"/>
    <property type="molecule type" value="Genomic_DNA"/>
</dbReference>
<dbReference type="PRINTS" id="PR00111">
    <property type="entry name" value="ABHYDROLASE"/>
</dbReference>
<dbReference type="Pfam" id="PF00561">
    <property type="entry name" value="Abhydrolase_1"/>
    <property type="match status" value="1"/>
</dbReference>
<accession>A0ABW1A5Q5</accession>
<organism evidence="3 4">
    <name type="scientific">Actinomadura rugatobispora</name>
    <dbReference type="NCBI Taxonomy" id="1994"/>
    <lineage>
        <taxon>Bacteria</taxon>
        <taxon>Bacillati</taxon>
        <taxon>Actinomycetota</taxon>
        <taxon>Actinomycetes</taxon>
        <taxon>Streptosporangiales</taxon>
        <taxon>Thermomonosporaceae</taxon>
        <taxon>Actinomadura</taxon>
    </lineage>
</organism>
<comment type="caution">
    <text evidence="3">The sequence shown here is derived from an EMBL/GenBank/DDBJ whole genome shotgun (WGS) entry which is preliminary data.</text>
</comment>
<dbReference type="PANTHER" id="PTHR43194">
    <property type="entry name" value="HYDROLASE ALPHA/BETA FOLD FAMILY"/>
    <property type="match status" value="1"/>
</dbReference>
<dbReference type="Proteomes" id="UP001596074">
    <property type="component" value="Unassembled WGS sequence"/>
</dbReference>
<keyword evidence="3" id="KW-0378">Hydrolase</keyword>
<sequence length="308" mass="31913">MPELIARGNRFHVQTLDPAGPAGRGAPVVVFVHGLVMDNLSSFYYTLAAPVAESGARTVLYDLRGHGRSGRTPTGYGMADAVADLFAVLDALGERRPVHLVANSFGGVIALNAALARPGRVAGLVLVEAYGPSERPAEWTESMLNTLGRSALVLEHERLADQLLSIGWRRHGRQAATADALVNGTSLLEDLAAVEPVPPGALAALSCPVLAVYGEHSDVGEAGRLLLASVPDCTLHTLAGHAHSVLSEGTAELLEVMLPWLSDHAGTRSPAGAHRGLARSGARTASTRSGFAGSGVLRAAVLSGGAVW</sequence>
<dbReference type="RefSeq" id="WP_378285754.1">
    <property type="nucleotide sequence ID" value="NZ_JBHSON010000048.1"/>
</dbReference>
<evidence type="ECO:0000256" key="1">
    <source>
        <dbReference type="SAM" id="MobiDB-lite"/>
    </source>
</evidence>
<dbReference type="InterPro" id="IPR050228">
    <property type="entry name" value="Carboxylesterase_BioH"/>
</dbReference>
<evidence type="ECO:0000313" key="4">
    <source>
        <dbReference type="Proteomes" id="UP001596074"/>
    </source>
</evidence>
<keyword evidence="4" id="KW-1185">Reference proteome</keyword>
<dbReference type="Gene3D" id="3.40.50.1820">
    <property type="entry name" value="alpha/beta hydrolase"/>
    <property type="match status" value="1"/>
</dbReference>